<feature type="domain" description="Putative DNA-binding" evidence="1">
    <location>
        <begin position="8"/>
        <end position="99"/>
    </location>
</feature>
<keyword evidence="2" id="KW-0614">Plasmid</keyword>
<dbReference type="Proteomes" id="UP000594892">
    <property type="component" value="Plasmid unnamed1"/>
</dbReference>
<dbReference type="EMBL" id="CP099584">
    <property type="protein sequence ID" value="USS44182.1"/>
    <property type="molecule type" value="Genomic_DNA"/>
</dbReference>
<protein>
    <submittedName>
        <fullName evidence="2">DNA-binding domain-containing protein</fullName>
    </submittedName>
</protein>
<geneLocation type="plasmid" evidence="4 5">
    <name>unnamed1</name>
</geneLocation>
<proteinExistence type="predicted"/>
<dbReference type="Proteomes" id="UP001056386">
    <property type="component" value="Plasmid unnamed1"/>
</dbReference>
<dbReference type="RefSeq" id="WP_012732779.1">
    <property type="nucleotide sequence ID" value="NZ_CP021076.1"/>
</dbReference>
<dbReference type="EMBL" id="CP065602">
    <property type="protein sequence ID" value="QPQ94692.1"/>
    <property type="molecule type" value="Genomic_DNA"/>
</dbReference>
<reference evidence="3" key="2">
    <citation type="submission" date="2022-06" db="EMBL/GenBank/DDBJ databases">
        <title>Draft genome sequence of Burkholderia glumae strain GR20004 isolated from rice panicle showing bacterial panicle blight.</title>
        <authorList>
            <person name="Choi S.Y."/>
            <person name="Lee Y.H."/>
        </authorList>
    </citation>
    <scope>NUCLEOTIDE SEQUENCE</scope>
    <source>
        <strain evidence="3">GR20004</strain>
        <plasmid evidence="3">unnamed1</plasmid>
    </source>
</reference>
<dbReference type="GeneID" id="45693217"/>
<evidence type="ECO:0000313" key="3">
    <source>
        <dbReference type="EMBL" id="USS44182.1"/>
    </source>
</evidence>
<dbReference type="AlphaFoldDB" id="A0AAP9Y4W5"/>
<sequence>MDKPLKDLQREFVEALLHPDAGKRMLGMLAGKDTRNWNRLALYRGNLTGTWHQVLASAYPVVHALIGDAFFVALSREYGLADPASSGDLNQFGHRMSELLASWPPTAPYRYLADVARLEWAVHRAYFAAEAMSWSAEQWARLAPDTLESAFLSLDPAVELLHTSTSAADLWLAHQEDGNEQTVHDIDAPQWIVVSRPRWLPVVHAVTPATFGMLAALRRHESLGAALDVALAIDRDFDFATAWRTWIERKIIVAATFE</sequence>
<organism evidence="2 4">
    <name type="scientific">Burkholderia glumae</name>
    <name type="common">Pseudomonas glumae</name>
    <dbReference type="NCBI Taxonomy" id="337"/>
    <lineage>
        <taxon>Bacteria</taxon>
        <taxon>Pseudomonadati</taxon>
        <taxon>Pseudomonadota</taxon>
        <taxon>Betaproteobacteria</taxon>
        <taxon>Burkholderiales</taxon>
        <taxon>Burkholderiaceae</taxon>
        <taxon>Burkholderia</taxon>
    </lineage>
</organism>
<dbReference type="InterPro" id="IPR044922">
    <property type="entry name" value="DUF2063_N_sf"/>
</dbReference>
<keyword evidence="2" id="KW-0238">DNA-binding</keyword>
<gene>
    <name evidence="2" type="ORF">I6H06_29210</name>
    <name evidence="3" type="ORF">NFI99_12925</name>
</gene>
<evidence type="ECO:0000259" key="1">
    <source>
        <dbReference type="Pfam" id="PF09836"/>
    </source>
</evidence>
<name>A0AAP9Y4W5_BURGL</name>
<evidence type="ECO:0000313" key="5">
    <source>
        <dbReference type="Proteomes" id="UP001056386"/>
    </source>
</evidence>
<dbReference type="Gene3D" id="1.10.150.690">
    <property type="entry name" value="DUF2063"/>
    <property type="match status" value="1"/>
</dbReference>
<keyword evidence="5" id="KW-1185">Reference proteome</keyword>
<dbReference type="InterPro" id="IPR018640">
    <property type="entry name" value="DUF2063"/>
</dbReference>
<evidence type="ECO:0000313" key="4">
    <source>
        <dbReference type="Proteomes" id="UP000594892"/>
    </source>
</evidence>
<reference evidence="2 4" key="1">
    <citation type="submission" date="2020-12" db="EMBL/GenBank/DDBJ databases">
        <title>FDA dAtabase for Regulatory Grade micrObial Sequences (FDA-ARGOS): Supporting development and validation of Infectious Disease Dx tests.</title>
        <authorList>
            <person name="Minogue T."/>
            <person name="Wolcott M."/>
            <person name="Wasieloski L."/>
            <person name="Aguilar W."/>
            <person name="Moore D."/>
            <person name="Jaissle J."/>
            <person name="Tallon L."/>
            <person name="Sadzewicz L."/>
            <person name="Zhao X."/>
            <person name="Boylan J."/>
            <person name="Ott S."/>
            <person name="Bowen H."/>
            <person name="Vavikolanu K."/>
            <person name="Mehta A."/>
            <person name="Aluvathingal J."/>
            <person name="Nadendla S."/>
            <person name="Yan Y."/>
            <person name="Sichtig H."/>
        </authorList>
    </citation>
    <scope>NUCLEOTIDE SEQUENCE [LARGE SCALE GENOMIC DNA]</scope>
    <source>
        <strain evidence="2 4">FDAARGOS_949</strain>
        <plasmid evidence="2 4">unnamed1</plasmid>
    </source>
</reference>
<dbReference type="Pfam" id="PF09836">
    <property type="entry name" value="DUF2063"/>
    <property type="match status" value="1"/>
</dbReference>
<dbReference type="GO" id="GO:0003677">
    <property type="term" value="F:DNA binding"/>
    <property type="evidence" value="ECO:0007669"/>
    <property type="project" value="UniProtKB-KW"/>
</dbReference>
<accession>A0AAP9Y4W5</accession>
<evidence type="ECO:0000313" key="2">
    <source>
        <dbReference type="EMBL" id="QPQ94692.1"/>
    </source>
</evidence>